<dbReference type="RefSeq" id="WP_025744291.1">
    <property type="nucleotide sequence ID" value="NZ_MUFR01000016.1"/>
</dbReference>
<comment type="subcellular location">
    <subcellularLocation>
        <location evidence="4">Periplasm</location>
    </subcellularLocation>
</comment>
<protein>
    <recommendedName>
        <fullName evidence="4">Lipopolysaccharide export system protein LptA</fullName>
    </recommendedName>
</protein>
<feature type="compositionally biased region" description="Low complexity" evidence="5">
    <location>
        <begin position="163"/>
        <end position="172"/>
    </location>
</feature>
<dbReference type="NCBIfam" id="TIGR03002">
    <property type="entry name" value="outer_YhbN_LptA"/>
    <property type="match status" value="1"/>
</dbReference>
<evidence type="ECO:0000313" key="8">
    <source>
        <dbReference type="Proteomes" id="UP000189431"/>
    </source>
</evidence>
<evidence type="ECO:0000256" key="2">
    <source>
        <dbReference type="ARBA" id="ARBA00022729"/>
    </source>
</evidence>
<dbReference type="PANTHER" id="PTHR36504">
    <property type="entry name" value="LIPOPOLYSACCHARIDE EXPORT SYSTEM PROTEIN LPTA"/>
    <property type="match status" value="1"/>
</dbReference>
<evidence type="ECO:0000259" key="6">
    <source>
        <dbReference type="Pfam" id="PF03968"/>
    </source>
</evidence>
<feature type="domain" description="Organic solvent tolerance-like N-terminal" evidence="6">
    <location>
        <begin position="32"/>
        <end position="143"/>
    </location>
</feature>
<feature type="region of interest" description="Disordered" evidence="5">
    <location>
        <begin position="149"/>
        <end position="178"/>
    </location>
</feature>
<comment type="caution">
    <text evidence="7">The sequence shown here is derived from an EMBL/GenBank/DDBJ whole genome shotgun (WGS) entry which is preliminary data.</text>
</comment>
<comment type="subunit">
    <text evidence="4">Component of the lipopolysaccharide transport and assembly complex.</text>
</comment>
<comment type="function">
    <text evidence="4">Involved in the assembly of lipopolysaccharide (LPS). Required for the translocation of LPS from the inner membrane to the outer membrane. May form a bridge between the inner membrane and the outer membrane, via interactions with LptC and LptD, thereby facilitating LPS transfer across the periplasm.</text>
</comment>
<dbReference type="Pfam" id="PF03968">
    <property type="entry name" value="LptD_N"/>
    <property type="match status" value="1"/>
</dbReference>
<dbReference type="InterPro" id="IPR014340">
    <property type="entry name" value="LptA"/>
</dbReference>
<feature type="chain" id="PRO_5044919083" description="Lipopolysaccharide export system protein LptA" evidence="4">
    <location>
        <begin position="23"/>
        <end position="178"/>
    </location>
</feature>
<dbReference type="EMBL" id="MUFR01000016">
    <property type="protein sequence ID" value="OOF34162.1"/>
    <property type="molecule type" value="Genomic_DNA"/>
</dbReference>
<dbReference type="InterPro" id="IPR052037">
    <property type="entry name" value="LPS_export_LptA"/>
</dbReference>
<evidence type="ECO:0000313" key="7">
    <source>
        <dbReference type="EMBL" id="OOF34162.1"/>
    </source>
</evidence>
<keyword evidence="3 4" id="KW-0574">Periplasm</keyword>
<gene>
    <name evidence="4" type="primary">lptA</name>
    <name evidence="7" type="ORF">BZJ21_07235</name>
</gene>
<comment type="similarity">
    <text evidence="4">Belongs to the LptA family.</text>
</comment>
<dbReference type="Gene3D" id="2.60.450.10">
    <property type="entry name" value="Lipopolysaccharide (LPS) transport protein A like domain"/>
    <property type="match status" value="1"/>
</dbReference>
<reference evidence="8" key="1">
    <citation type="submission" date="2017-01" db="EMBL/GenBank/DDBJ databases">
        <title>Draft genome of the species Salinivibrio costicola subsp. alcaliphilus.</title>
        <authorList>
            <person name="Lopez-Hermoso C."/>
            <person name="De La Haba R."/>
            <person name="Sanchez-Porro C."/>
            <person name="Ventosa A."/>
        </authorList>
    </citation>
    <scope>NUCLEOTIDE SEQUENCE [LARGE SCALE GENOMIC DNA]</scope>
    <source>
        <strain evidence="8">CBH448</strain>
    </source>
</reference>
<dbReference type="Proteomes" id="UP000189431">
    <property type="component" value="Unassembled WGS sequence"/>
</dbReference>
<organism evidence="7 8">
    <name type="scientific">Salinivibrio costicola subsp. alcaliphilus</name>
    <dbReference type="NCBI Taxonomy" id="272773"/>
    <lineage>
        <taxon>Bacteria</taxon>
        <taxon>Pseudomonadati</taxon>
        <taxon>Pseudomonadota</taxon>
        <taxon>Gammaproteobacteria</taxon>
        <taxon>Vibrionales</taxon>
        <taxon>Vibrionaceae</taxon>
        <taxon>Salinivibrio</taxon>
    </lineage>
</organism>
<accession>A0ABX3KR93</accession>
<sequence length="178" mass="19625" precursor="true">MKRPLVKALAGAMLLFSHYSLALSSDTEQPIHIQSESQHLDMATNTVTFTQDVVLTQGSIKILADKLIVIRLEGKDGSETIEAYGKPATFEQTMDDGKQIHGEANKLRYEVGNEYLKMSTNAMLEQSGNQVEGNVITYEIDKQQLVAESDSNKRVTTILQPTSKKNSSNNDSSESDAE</sequence>
<evidence type="ECO:0000256" key="1">
    <source>
        <dbReference type="ARBA" id="ARBA00022448"/>
    </source>
</evidence>
<evidence type="ECO:0000256" key="4">
    <source>
        <dbReference type="HAMAP-Rule" id="MF_01914"/>
    </source>
</evidence>
<proteinExistence type="inferred from homology"/>
<keyword evidence="1 4" id="KW-0813">Transport</keyword>
<dbReference type="InterPro" id="IPR005653">
    <property type="entry name" value="OstA-like_N"/>
</dbReference>
<evidence type="ECO:0000256" key="5">
    <source>
        <dbReference type="SAM" id="MobiDB-lite"/>
    </source>
</evidence>
<dbReference type="HAMAP" id="MF_01914">
    <property type="entry name" value="LPS_assembly_LptA"/>
    <property type="match status" value="1"/>
</dbReference>
<dbReference type="PANTHER" id="PTHR36504:SF1">
    <property type="entry name" value="LIPOPOLYSACCHARIDE EXPORT SYSTEM PROTEIN LPTA"/>
    <property type="match status" value="1"/>
</dbReference>
<evidence type="ECO:0000256" key="3">
    <source>
        <dbReference type="ARBA" id="ARBA00022764"/>
    </source>
</evidence>
<keyword evidence="8" id="KW-1185">Reference proteome</keyword>
<feature type="signal peptide" evidence="4">
    <location>
        <begin position="1"/>
        <end position="22"/>
    </location>
</feature>
<name>A0ABX3KR93_SALCS</name>
<keyword evidence="2 4" id="KW-0732">Signal</keyword>